<reference evidence="4 5" key="1">
    <citation type="submission" date="2020-08" db="EMBL/GenBank/DDBJ databases">
        <title>Genomic Encyclopedia of Type Strains, Phase IV (KMG-IV): sequencing the most valuable type-strain genomes for metagenomic binning, comparative biology and taxonomic classification.</title>
        <authorList>
            <person name="Goeker M."/>
        </authorList>
    </citation>
    <scope>NUCLEOTIDE SEQUENCE [LARGE SCALE GENOMIC DNA]</scope>
    <source>
        <strain evidence="4 5">DSM 28760</strain>
    </source>
</reference>
<dbReference type="EMBL" id="JACICC010000003">
    <property type="protein sequence ID" value="MBB3809502.1"/>
    <property type="molecule type" value="Genomic_DNA"/>
</dbReference>
<dbReference type="GO" id="GO:0005960">
    <property type="term" value="C:glycine cleavage complex"/>
    <property type="evidence" value="ECO:0007669"/>
    <property type="project" value="InterPro"/>
</dbReference>
<comment type="subunit">
    <text evidence="2">The glycine cleavage system is composed of four proteins: P, T, L and H.</text>
</comment>
<dbReference type="GO" id="GO:0009249">
    <property type="term" value="P:protein lipoylation"/>
    <property type="evidence" value="ECO:0007669"/>
    <property type="project" value="TreeGrafter"/>
</dbReference>
<dbReference type="PANTHER" id="PTHR11715">
    <property type="entry name" value="GLYCINE CLEAVAGE SYSTEM H PROTEIN"/>
    <property type="match status" value="1"/>
</dbReference>
<dbReference type="InterPro" id="IPR033753">
    <property type="entry name" value="GCV_H/Fam206"/>
</dbReference>
<feature type="modified residue" description="N6-lipoyllysine" evidence="2">
    <location>
        <position position="62"/>
    </location>
</feature>
<dbReference type="InterPro" id="IPR011053">
    <property type="entry name" value="Single_hybrid_motif"/>
</dbReference>
<proteinExistence type="inferred from homology"/>
<dbReference type="RefSeq" id="WP_183751649.1">
    <property type="nucleotide sequence ID" value="NZ_JACICC010000003.1"/>
</dbReference>
<name>A0A7W5Z3N8_9HYPH</name>
<dbReference type="GO" id="GO:0005829">
    <property type="term" value="C:cytosol"/>
    <property type="evidence" value="ECO:0007669"/>
    <property type="project" value="TreeGrafter"/>
</dbReference>
<dbReference type="Gene3D" id="2.40.50.100">
    <property type="match status" value="1"/>
</dbReference>
<dbReference type="PROSITE" id="PS50968">
    <property type="entry name" value="BIOTINYL_LIPOYL"/>
    <property type="match status" value="1"/>
</dbReference>
<dbReference type="HAMAP" id="MF_00272">
    <property type="entry name" value="GcvH"/>
    <property type="match status" value="1"/>
</dbReference>
<dbReference type="PANTHER" id="PTHR11715:SF3">
    <property type="entry name" value="GLYCINE CLEAVAGE SYSTEM H PROTEIN-RELATED"/>
    <property type="match status" value="1"/>
</dbReference>
<dbReference type="SUPFAM" id="SSF51230">
    <property type="entry name" value="Single hybrid motif"/>
    <property type="match status" value="1"/>
</dbReference>
<evidence type="ECO:0000256" key="1">
    <source>
        <dbReference type="ARBA" id="ARBA00022823"/>
    </source>
</evidence>
<comment type="cofactor">
    <cofactor evidence="2">
        <name>(R)-lipoate</name>
        <dbReference type="ChEBI" id="CHEBI:83088"/>
    </cofactor>
    <text evidence="2">Binds 1 lipoyl cofactor covalently.</text>
</comment>
<organism evidence="4 5">
    <name type="scientific">Pseudochelatococcus contaminans</name>
    <dbReference type="NCBI Taxonomy" id="1538103"/>
    <lineage>
        <taxon>Bacteria</taxon>
        <taxon>Pseudomonadati</taxon>
        <taxon>Pseudomonadota</taxon>
        <taxon>Alphaproteobacteria</taxon>
        <taxon>Hyphomicrobiales</taxon>
        <taxon>Chelatococcaceae</taxon>
        <taxon>Pseudochelatococcus</taxon>
    </lineage>
</organism>
<dbReference type="InterPro" id="IPR000089">
    <property type="entry name" value="Biotin_lipoyl"/>
</dbReference>
<comment type="similarity">
    <text evidence="2">Belongs to the GcvH family.</text>
</comment>
<dbReference type="InterPro" id="IPR002930">
    <property type="entry name" value="GCV_H"/>
</dbReference>
<evidence type="ECO:0000259" key="3">
    <source>
        <dbReference type="PROSITE" id="PS50968"/>
    </source>
</evidence>
<gene>
    <name evidence="2" type="primary">gcvH</name>
    <name evidence="4" type="ORF">FHS81_001584</name>
</gene>
<comment type="caution">
    <text evidence="4">The sequence shown here is derived from an EMBL/GenBank/DDBJ whole genome shotgun (WGS) entry which is preliminary data.</text>
</comment>
<dbReference type="GO" id="GO:0019464">
    <property type="term" value="P:glycine decarboxylation via glycine cleavage system"/>
    <property type="evidence" value="ECO:0007669"/>
    <property type="project" value="UniProtKB-UniRule"/>
</dbReference>
<feature type="domain" description="Lipoyl-binding" evidence="3">
    <location>
        <begin position="21"/>
        <end position="103"/>
    </location>
</feature>
<protein>
    <recommendedName>
        <fullName evidence="2">Glycine cleavage system H protein</fullName>
    </recommendedName>
</protein>
<comment type="function">
    <text evidence="2">The glycine cleavage system catalyzes the degradation of glycine. The H protein shuttles the methylamine group of glycine from the P protein to the T protein.</text>
</comment>
<keyword evidence="5" id="KW-1185">Reference proteome</keyword>
<dbReference type="CDD" id="cd06848">
    <property type="entry name" value="GCS_H"/>
    <property type="match status" value="1"/>
</dbReference>
<dbReference type="NCBIfam" id="NF002270">
    <property type="entry name" value="PRK01202.1"/>
    <property type="match status" value="1"/>
</dbReference>
<evidence type="ECO:0000256" key="2">
    <source>
        <dbReference type="HAMAP-Rule" id="MF_00272"/>
    </source>
</evidence>
<evidence type="ECO:0000313" key="4">
    <source>
        <dbReference type="EMBL" id="MBB3809502.1"/>
    </source>
</evidence>
<sequence>MTDGLRYTPDHEYIRLMSGKIARVGIAPYAIEALGGIIAVTLPVVGQVARAGECIAVFESVKAACEVFAPASGVVTAINDSLVADPAIVNSDPTGAGWFFAMELADPAELARLFDATAYAAYLGGIKG</sequence>
<dbReference type="AlphaFoldDB" id="A0A7W5Z3N8"/>
<evidence type="ECO:0000313" key="5">
    <source>
        <dbReference type="Proteomes" id="UP000537592"/>
    </source>
</evidence>
<dbReference type="Pfam" id="PF01597">
    <property type="entry name" value="GCV_H"/>
    <property type="match status" value="1"/>
</dbReference>
<accession>A0A7W5Z3N8</accession>
<keyword evidence="1 2" id="KW-0450">Lipoyl</keyword>
<dbReference type="Proteomes" id="UP000537592">
    <property type="component" value="Unassembled WGS sequence"/>
</dbReference>